<keyword evidence="5" id="KW-0862">Zinc</keyword>
<dbReference type="Pfam" id="PF00096">
    <property type="entry name" value="zf-C2H2"/>
    <property type="match status" value="3"/>
</dbReference>
<evidence type="ECO:0000256" key="6">
    <source>
        <dbReference type="ARBA" id="ARBA00023015"/>
    </source>
</evidence>
<protein>
    <recommendedName>
        <fullName evidence="11">C2H2-type domain-containing protein</fullName>
    </recommendedName>
</protein>
<dbReference type="InterPro" id="IPR013087">
    <property type="entry name" value="Znf_C2H2_type"/>
</dbReference>
<evidence type="ECO:0000256" key="9">
    <source>
        <dbReference type="PROSITE-ProRule" id="PRU00042"/>
    </source>
</evidence>
<evidence type="ECO:0000313" key="12">
    <source>
        <dbReference type="EMBL" id="KAL3315046.1"/>
    </source>
</evidence>
<keyword evidence="6" id="KW-0805">Transcription regulation</keyword>
<dbReference type="GO" id="GO:0008270">
    <property type="term" value="F:zinc ion binding"/>
    <property type="evidence" value="ECO:0007669"/>
    <property type="project" value="UniProtKB-KW"/>
</dbReference>
<feature type="domain" description="C2H2-type" evidence="11">
    <location>
        <begin position="165"/>
        <end position="193"/>
    </location>
</feature>
<dbReference type="GO" id="GO:0005634">
    <property type="term" value="C:nucleus"/>
    <property type="evidence" value="ECO:0007669"/>
    <property type="project" value="UniProtKB-SubCell"/>
</dbReference>
<dbReference type="PROSITE" id="PS50157">
    <property type="entry name" value="ZINC_FINGER_C2H2_2"/>
    <property type="match status" value="3"/>
</dbReference>
<sequence length="258" mass="29796">MDPFSKTLLNLMQFSPEGQQKLLMEPTTGIPKLTNFPPGLTFLLSSYLNQAKKNMQISQASWPEEKSLHRSIPLVIPRPEQLLSALTKKELRPPRLMEGSPPPKSLDLLLSPTSPKQKNDMQLSKQKMASTSPKDRYNCTYCGKLFPRSANLTRHIRTHTGEQPYKCAYCPRCFSISSNLQRHIRNIHQKERPYHCTICTKRFGQRANLERHIRNHMMGLKYNSTNRELLCRNKSTHEDRNQSDKNSPSDSESENDFN</sequence>
<keyword evidence="2" id="KW-0479">Metal-binding</keyword>
<evidence type="ECO:0000256" key="4">
    <source>
        <dbReference type="ARBA" id="ARBA00022771"/>
    </source>
</evidence>
<dbReference type="PANTHER" id="PTHR23235">
    <property type="entry name" value="KRUEPPEL-LIKE TRANSCRIPTION FACTOR"/>
    <property type="match status" value="1"/>
</dbReference>
<proteinExistence type="predicted"/>
<evidence type="ECO:0000256" key="1">
    <source>
        <dbReference type="ARBA" id="ARBA00004123"/>
    </source>
</evidence>
<dbReference type="SUPFAM" id="SSF57667">
    <property type="entry name" value="beta-beta-alpha zinc fingers"/>
    <property type="match status" value="2"/>
</dbReference>
<comment type="caution">
    <text evidence="12">The sequence shown here is derived from an EMBL/GenBank/DDBJ whole genome shotgun (WGS) entry which is preliminary data.</text>
</comment>
<feature type="region of interest" description="Disordered" evidence="10">
    <location>
        <begin position="91"/>
        <end position="132"/>
    </location>
</feature>
<evidence type="ECO:0000256" key="8">
    <source>
        <dbReference type="ARBA" id="ARBA00023242"/>
    </source>
</evidence>
<feature type="compositionally biased region" description="Basic and acidic residues" evidence="10">
    <location>
        <begin position="234"/>
        <end position="243"/>
    </location>
</feature>
<keyword evidence="4 9" id="KW-0863">Zinc-finger</keyword>
<dbReference type="AlphaFoldDB" id="A0ABD2Q635"/>
<name>A0ABD2Q635_9PLAT</name>
<feature type="domain" description="C2H2-type" evidence="11">
    <location>
        <begin position="137"/>
        <end position="164"/>
    </location>
</feature>
<feature type="compositionally biased region" description="Polar residues" evidence="10">
    <location>
        <begin position="120"/>
        <end position="132"/>
    </location>
</feature>
<dbReference type="SMART" id="SM00355">
    <property type="entry name" value="ZnF_C2H2"/>
    <property type="match status" value="3"/>
</dbReference>
<evidence type="ECO:0000259" key="11">
    <source>
        <dbReference type="PROSITE" id="PS50157"/>
    </source>
</evidence>
<keyword evidence="3" id="KW-0677">Repeat</keyword>
<gene>
    <name evidence="12" type="ORF">Ciccas_006328</name>
</gene>
<comment type="subcellular location">
    <subcellularLocation>
        <location evidence="1">Nucleus</location>
    </subcellularLocation>
</comment>
<evidence type="ECO:0000256" key="7">
    <source>
        <dbReference type="ARBA" id="ARBA00023163"/>
    </source>
</evidence>
<dbReference type="InterPro" id="IPR036236">
    <property type="entry name" value="Znf_C2H2_sf"/>
</dbReference>
<organism evidence="12 13">
    <name type="scientific">Cichlidogyrus casuarinus</name>
    <dbReference type="NCBI Taxonomy" id="1844966"/>
    <lineage>
        <taxon>Eukaryota</taxon>
        <taxon>Metazoa</taxon>
        <taxon>Spiralia</taxon>
        <taxon>Lophotrochozoa</taxon>
        <taxon>Platyhelminthes</taxon>
        <taxon>Monogenea</taxon>
        <taxon>Monopisthocotylea</taxon>
        <taxon>Dactylogyridea</taxon>
        <taxon>Ancyrocephalidae</taxon>
        <taxon>Cichlidogyrus</taxon>
    </lineage>
</organism>
<feature type="region of interest" description="Disordered" evidence="10">
    <location>
        <begin position="234"/>
        <end position="258"/>
    </location>
</feature>
<dbReference type="FunFam" id="3.30.160.60:FF:001289">
    <property type="entry name" value="Zinc finger protein 574"/>
    <property type="match status" value="1"/>
</dbReference>
<reference evidence="12 13" key="1">
    <citation type="submission" date="2024-11" db="EMBL/GenBank/DDBJ databases">
        <title>Adaptive evolution of stress response genes in parasites aligns with host niche diversity.</title>
        <authorList>
            <person name="Hahn C."/>
            <person name="Resl P."/>
        </authorList>
    </citation>
    <scope>NUCLEOTIDE SEQUENCE [LARGE SCALE GENOMIC DNA]</scope>
    <source>
        <strain evidence="12">EGGRZ-B1_66</strain>
        <tissue evidence="12">Body</tissue>
    </source>
</reference>
<keyword evidence="13" id="KW-1185">Reference proteome</keyword>
<dbReference type="FunFam" id="3.30.160.60:FF:000710">
    <property type="entry name" value="Zinc finger protein 768"/>
    <property type="match status" value="1"/>
</dbReference>
<dbReference type="EMBL" id="JBJKFK010000840">
    <property type="protein sequence ID" value="KAL3315046.1"/>
    <property type="molecule type" value="Genomic_DNA"/>
</dbReference>
<accession>A0ABD2Q635</accession>
<evidence type="ECO:0000256" key="5">
    <source>
        <dbReference type="ARBA" id="ARBA00022833"/>
    </source>
</evidence>
<keyword evidence="7" id="KW-0804">Transcription</keyword>
<evidence type="ECO:0000256" key="3">
    <source>
        <dbReference type="ARBA" id="ARBA00022737"/>
    </source>
</evidence>
<feature type="compositionally biased region" description="Low complexity" evidence="10">
    <location>
        <begin position="105"/>
        <end position="115"/>
    </location>
</feature>
<dbReference type="Gene3D" id="3.30.160.60">
    <property type="entry name" value="Classic Zinc Finger"/>
    <property type="match status" value="3"/>
</dbReference>
<evidence type="ECO:0000313" key="13">
    <source>
        <dbReference type="Proteomes" id="UP001626550"/>
    </source>
</evidence>
<evidence type="ECO:0000256" key="10">
    <source>
        <dbReference type="SAM" id="MobiDB-lite"/>
    </source>
</evidence>
<keyword evidence="8" id="KW-0539">Nucleus</keyword>
<dbReference type="Proteomes" id="UP001626550">
    <property type="component" value="Unassembled WGS sequence"/>
</dbReference>
<dbReference type="PROSITE" id="PS00028">
    <property type="entry name" value="ZINC_FINGER_C2H2_1"/>
    <property type="match status" value="3"/>
</dbReference>
<evidence type="ECO:0000256" key="2">
    <source>
        <dbReference type="ARBA" id="ARBA00022723"/>
    </source>
</evidence>
<dbReference type="FunFam" id="3.30.160.60:FF:000112">
    <property type="entry name" value="Mds1 and evi1 complex locus protein"/>
    <property type="match status" value="1"/>
</dbReference>
<dbReference type="GO" id="GO:0006357">
    <property type="term" value="P:regulation of transcription by RNA polymerase II"/>
    <property type="evidence" value="ECO:0007669"/>
    <property type="project" value="UniProtKB-ARBA"/>
</dbReference>
<feature type="domain" description="C2H2-type" evidence="11">
    <location>
        <begin position="194"/>
        <end position="216"/>
    </location>
</feature>